<feature type="region of interest" description="Disordered" evidence="6">
    <location>
        <begin position="1"/>
        <end position="75"/>
    </location>
</feature>
<evidence type="ECO:0000313" key="9">
    <source>
        <dbReference type="Proteomes" id="UP000265618"/>
    </source>
</evidence>
<evidence type="ECO:0000256" key="6">
    <source>
        <dbReference type="SAM" id="MobiDB-lite"/>
    </source>
</evidence>
<dbReference type="InterPro" id="IPR052102">
    <property type="entry name" value="Enkurin_domain-protein"/>
</dbReference>
<accession>A0A391P179</accession>
<dbReference type="GO" id="GO:0005929">
    <property type="term" value="C:cilium"/>
    <property type="evidence" value="ECO:0007669"/>
    <property type="project" value="UniProtKB-SubCell"/>
</dbReference>
<proteinExistence type="predicted"/>
<sequence length="201" mass="22380">KAEDASRQAAQGPRRQYLKKGEGVVQPTKPAQKADRTVRNPPLPSRTELTQHTQKLSSTQAASRSKDYISRNTREVMVPKPKVAAPPRRTHQAGSIPKYLQTRKTEWAEQREHSAQAAEMARIQALTPPGTRLVGEQEKATILKDLKQSLAGAVLELNSFPSVVDTLSRIKAREACEHRIGDLEKAIAAFEKPMVFIRDDI</sequence>
<keyword evidence="3" id="KW-0963">Cytoplasm</keyword>
<dbReference type="PANTHER" id="PTHR21490">
    <property type="entry name" value="ENKURIN-RELATED"/>
    <property type="match status" value="1"/>
</dbReference>
<evidence type="ECO:0000259" key="7">
    <source>
        <dbReference type="PROSITE" id="PS51665"/>
    </source>
</evidence>
<keyword evidence="4" id="KW-0206">Cytoskeleton</keyword>
<keyword evidence="9" id="KW-1185">Reference proteome</keyword>
<dbReference type="AlphaFoldDB" id="A0A391P179"/>
<gene>
    <name evidence="8" type="ORF">KIPB_013271</name>
</gene>
<evidence type="ECO:0000256" key="4">
    <source>
        <dbReference type="ARBA" id="ARBA00023212"/>
    </source>
</evidence>
<name>A0A391P179_9EUKA</name>
<dbReference type="PANTHER" id="PTHR21490:SF2">
    <property type="entry name" value="ENKURIN DOMAIN-CONTAINING PROTEIN 1"/>
    <property type="match status" value="1"/>
</dbReference>
<dbReference type="EMBL" id="BDIP01006217">
    <property type="protein sequence ID" value="GCA64123.1"/>
    <property type="molecule type" value="Genomic_DNA"/>
</dbReference>
<organism evidence="8 9">
    <name type="scientific">Kipferlia bialata</name>
    <dbReference type="NCBI Taxonomy" id="797122"/>
    <lineage>
        <taxon>Eukaryota</taxon>
        <taxon>Metamonada</taxon>
        <taxon>Carpediemonas-like organisms</taxon>
        <taxon>Kipferlia</taxon>
    </lineage>
</organism>
<protein>
    <recommendedName>
        <fullName evidence="7">Enkurin domain-containing protein</fullName>
    </recommendedName>
</protein>
<dbReference type="Proteomes" id="UP000265618">
    <property type="component" value="Unassembled WGS sequence"/>
</dbReference>
<evidence type="ECO:0000313" key="8">
    <source>
        <dbReference type="EMBL" id="GCA64123.1"/>
    </source>
</evidence>
<evidence type="ECO:0000256" key="1">
    <source>
        <dbReference type="ARBA" id="ARBA00004138"/>
    </source>
</evidence>
<dbReference type="InterPro" id="IPR027012">
    <property type="entry name" value="Enkurin_dom"/>
</dbReference>
<comment type="caution">
    <text evidence="8">The sequence shown here is derived from an EMBL/GenBank/DDBJ whole genome shotgun (WGS) entry which is preliminary data.</text>
</comment>
<evidence type="ECO:0000256" key="2">
    <source>
        <dbReference type="ARBA" id="ARBA00004245"/>
    </source>
</evidence>
<feature type="compositionally biased region" description="Polar residues" evidence="6">
    <location>
        <begin position="47"/>
        <end position="63"/>
    </location>
</feature>
<comment type="subcellular location">
    <subcellularLocation>
        <location evidence="1">Cell projection</location>
        <location evidence="1">Cilium</location>
    </subcellularLocation>
    <subcellularLocation>
        <location evidence="2">Cytoplasm</location>
        <location evidence="2">Cytoskeleton</location>
    </subcellularLocation>
</comment>
<evidence type="ECO:0000256" key="5">
    <source>
        <dbReference type="ARBA" id="ARBA00023273"/>
    </source>
</evidence>
<dbReference type="GO" id="GO:0005881">
    <property type="term" value="C:cytoplasmic microtubule"/>
    <property type="evidence" value="ECO:0007669"/>
    <property type="project" value="TreeGrafter"/>
</dbReference>
<reference evidence="8 9" key="1">
    <citation type="journal article" date="2018" name="PLoS ONE">
        <title>The draft genome of Kipferlia bialata reveals reductive genome evolution in fornicate parasites.</title>
        <authorList>
            <person name="Tanifuji G."/>
            <person name="Takabayashi S."/>
            <person name="Kume K."/>
            <person name="Takagi M."/>
            <person name="Nakayama T."/>
            <person name="Kamikawa R."/>
            <person name="Inagaki Y."/>
            <person name="Hashimoto T."/>
        </authorList>
    </citation>
    <scope>NUCLEOTIDE SEQUENCE [LARGE SCALE GENOMIC DNA]</scope>
    <source>
        <strain evidence="8">NY0173</strain>
    </source>
</reference>
<feature type="non-terminal residue" evidence="8">
    <location>
        <position position="201"/>
    </location>
</feature>
<feature type="compositionally biased region" description="Basic and acidic residues" evidence="6">
    <location>
        <begin position="64"/>
        <end position="74"/>
    </location>
</feature>
<dbReference type="OrthoDB" id="10264920at2759"/>
<keyword evidence="5" id="KW-0966">Cell projection</keyword>
<dbReference type="Pfam" id="PF13864">
    <property type="entry name" value="Enkurin"/>
    <property type="match status" value="1"/>
</dbReference>
<evidence type="ECO:0000256" key="3">
    <source>
        <dbReference type="ARBA" id="ARBA00022490"/>
    </source>
</evidence>
<feature type="domain" description="Enkurin" evidence="7">
    <location>
        <begin position="106"/>
        <end position="198"/>
    </location>
</feature>
<dbReference type="PROSITE" id="PS51665">
    <property type="entry name" value="ENKURIN"/>
    <property type="match status" value="1"/>
</dbReference>